<reference evidence="4 5" key="1">
    <citation type="submission" date="2023-08" db="EMBL/GenBank/DDBJ databases">
        <title>Black Yeasts Isolated from many extreme environments.</title>
        <authorList>
            <person name="Coleine C."/>
            <person name="Stajich J.E."/>
            <person name="Selbmann L."/>
        </authorList>
    </citation>
    <scope>NUCLEOTIDE SEQUENCE [LARGE SCALE GENOMIC DNA]</scope>
    <source>
        <strain evidence="4 5">CCFEE 5885</strain>
    </source>
</reference>
<feature type="region of interest" description="Disordered" evidence="2">
    <location>
        <begin position="1"/>
        <end position="31"/>
    </location>
</feature>
<evidence type="ECO:0000313" key="5">
    <source>
        <dbReference type="Proteomes" id="UP001345013"/>
    </source>
</evidence>
<protein>
    <recommendedName>
        <fullName evidence="3">Nephrocystin 3-like N-terminal domain-containing protein</fullName>
    </recommendedName>
</protein>
<proteinExistence type="predicted"/>
<dbReference type="SUPFAM" id="SSF52540">
    <property type="entry name" value="P-loop containing nucleoside triphosphate hydrolases"/>
    <property type="match status" value="1"/>
</dbReference>
<dbReference type="Gene3D" id="3.40.50.300">
    <property type="entry name" value="P-loop containing nucleotide triphosphate hydrolases"/>
    <property type="match status" value="1"/>
</dbReference>
<dbReference type="PANTHER" id="PTHR10039">
    <property type="entry name" value="AMELOGENIN"/>
    <property type="match status" value="1"/>
</dbReference>
<keyword evidence="1" id="KW-0677">Repeat</keyword>
<dbReference type="InterPro" id="IPR027417">
    <property type="entry name" value="P-loop_NTPase"/>
</dbReference>
<gene>
    <name evidence="4" type="ORF">LTR24_006038</name>
</gene>
<accession>A0ABR0K7E4</accession>
<organism evidence="4 5">
    <name type="scientific">Lithohypha guttulata</name>
    <dbReference type="NCBI Taxonomy" id="1690604"/>
    <lineage>
        <taxon>Eukaryota</taxon>
        <taxon>Fungi</taxon>
        <taxon>Dikarya</taxon>
        <taxon>Ascomycota</taxon>
        <taxon>Pezizomycotina</taxon>
        <taxon>Eurotiomycetes</taxon>
        <taxon>Chaetothyriomycetidae</taxon>
        <taxon>Chaetothyriales</taxon>
        <taxon>Trichomeriaceae</taxon>
        <taxon>Lithohypha</taxon>
    </lineage>
</organism>
<sequence length="960" mass="109079">MYLMHTCQPGGSKRRRVPAINDTTGDDEGHGYQHQLHDYQLHEWAKNDQLNAFSDKPGQAEPQSTSERLCAMPANAYGSSTIGGNANVLMGNAQYNSGPGSHLYAPSTVAGNMNVHVSNAFYGHSHHSSQSATQEEPRTALKRALYYETMDNRKAQLDHVDSVSFDWIWTDTGFPRWLENDQGIFWISGKPASGKSTLVHHLVNSEVGSKRVKWHLARFHGSPMLLYFFFDFRAGTGTANTPVGMLRSLLLQLVEKSSAIEQYVLHRCGHRLGGLWPELENELMDLICDALRTQRLYICGFIDGLDEYKGGLRKLVATVLQLQERSHMKLCLASRPEPEISSKLQRASFSMQEHNAGTIKAYTNSALSELDEYLSQRELQSVARKIEQDANGVILWARFAVDEAVGAILQGWTLEDALTRLGTFPSELKEFYARTLHRLNSAQKLQAGVIFFILEHWYESYSACERSTRLEPNTLMLLCSRTLQTLDQTTNFCSDLNEGRFKLYVHVMLLGLVEFVPQYRNWTMPRLVHKSLQTFLHEDMVFTSIADRLSTTLDKRALGPIFYAQTLVVSAEVLVPDANDYWPNSNSRDLVAALDLLPRCRTSTLITFSAVSVQEALMSFGEEEVLDEPEHVEWLIRAAQTWLYREYLLSHSYSSFCCGASKQEPSSVRTRHPELFEFVRYGYFNAFNATMRSISDQLSERDRALLFAYVLSMPYLPDWDSRTEWGDYSEGYARRHHALWRMLPILLRSLCQGAHFLTLCIASAQMTVFDEVLTSIEDAGDVAKIRISPSIWWVHQEADIMLCWVGSPFHAHCRPTQQKRLSVLLSSGKKINSPVYEGGNVMDALFEAELWGSNTFLPRLDPFRYTHADQPHFSRVKFDVLIESGFDLSERTNCDRYLHSAERLLEFYYEKTGARGNMGNEGDEGVESDNDDELIDYASPIMDLKQHVIPYLKSVAHTPG</sequence>
<dbReference type="EMBL" id="JAVRRG010000074">
    <property type="protein sequence ID" value="KAK5089577.1"/>
    <property type="molecule type" value="Genomic_DNA"/>
</dbReference>
<keyword evidence="5" id="KW-1185">Reference proteome</keyword>
<evidence type="ECO:0000256" key="2">
    <source>
        <dbReference type="SAM" id="MobiDB-lite"/>
    </source>
</evidence>
<comment type="caution">
    <text evidence="4">The sequence shown here is derived from an EMBL/GenBank/DDBJ whole genome shotgun (WGS) entry which is preliminary data.</text>
</comment>
<dbReference type="Pfam" id="PF24883">
    <property type="entry name" value="NPHP3_N"/>
    <property type="match status" value="1"/>
</dbReference>
<evidence type="ECO:0000259" key="3">
    <source>
        <dbReference type="Pfam" id="PF24883"/>
    </source>
</evidence>
<dbReference type="PANTHER" id="PTHR10039:SF5">
    <property type="entry name" value="NACHT DOMAIN-CONTAINING PROTEIN"/>
    <property type="match status" value="1"/>
</dbReference>
<dbReference type="InterPro" id="IPR056884">
    <property type="entry name" value="NPHP3-like_N"/>
</dbReference>
<name>A0ABR0K7E4_9EURO</name>
<evidence type="ECO:0000313" key="4">
    <source>
        <dbReference type="EMBL" id="KAK5089577.1"/>
    </source>
</evidence>
<dbReference type="Proteomes" id="UP001345013">
    <property type="component" value="Unassembled WGS sequence"/>
</dbReference>
<feature type="domain" description="Nephrocystin 3-like N-terminal" evidence="3">
    <location>
        <begin position="165"/>
        <end position="335"/>
    </location>
</feature>
<evidence type="ECO:0000256" key="1">
    <source>
        <dbReference type="ARBA" id="ARBA00022737"/>
    </source>
</evidence>